<comment type="similarity">
    <text evidence="2 6">Belongs to the FPP/GGPP synthase family.</text>
</comment>
<proteinExistence type="inferred from homology"/>
<dbReference type="InterPro" id="IPR008949">
    <property type="entry name" value="Isoprenoid_synthase_dom_sf"/>
</dbReference>
<dbReference type="EMBL" id="RSCM01000008">
    <property type="protein sequence ID" value="RUS96126.1"/>
    <property type="molecule type" value="Genomic_DNA"/>
</dbReference>
<dbReference type="PANTHER" id="PTHR12001:SF85">
    <property type="entry name" value="SHORT CHAIN ISOPRENYL DIPHOSPHATE SYNTHASE"/>
    <property type="match status" value="1"/>
</dbReference>
<protein>
    <submittedName>
        <fullName evidence="7">Octaprenyl-diphosphate synthase</fullName>
    </submittedName>
</protein>
<dbReference type="SUPFAM" id="SSF48576">
    <property type="entry name" value="Terpenoid synthases"/>
    <property type="match status" value="1"/>
</dbReference>
<keyword evidence="4" id="KW-0479">Metal-binding</keyword>
<name>A0A433UQL3_ANAVA</name>
<gene>
    <name evidence="7" type="primary">ispB</name>
    <name evidence="7" type="ORF">DSM107003_27880</name>
</gene>
<dbReference type="GO" id="GO:0046872">
    <property type="term" value="F:metal ion binding"/>
    <property type="evidence" value="ECO:0007669"/>
    <property type="project" value="UniProtKB-KW"/>
</dbReference>
<keyword evidence="5" id="KW-0460">Magnesium</keyword>
<sequence>MQPQKTVPNFIQLIEFYRERINSLLKNYYSVENVISQPLNRALFYSRRRLRAMLAYCGSGIVGGKTEDADKIAMAYEIITANYVLIDDSIILDGGKIRADMLTPRIEYGEKMALLSACIIQLEPILLLPNHQQIKEIFYQTSRDTIVGLCLEQQLTNLSADTVIDEQQILDISKLMTGSLLAGALTSGAIISGATQAQIDSLSRYAMDFGTAYQISDHIVDILETPENSGKDNFSDITTNKKTIVFNHALQQLPIESSERAEIIGAIGTTPSYQKKQELQRIFRESNSIQHCLDLADKFYSQAILHLQEMPDNEYNSLLKNLPKIYMDKLLISIESQN</sequence>
<evidence type="ECO:0000256" key="6">
    <source>
        <dbReference type="RuleBase" id="RU004466"/>
    </source>
</evidence>
<dbReference type="OrthoDB" id="9805316at2"/>
<dbReference type="GO" id="GO:0008299">
    <property type="term" value="P:isoprenoid biosynthetic process"/>
    <property type="evidence" value="ECO:0007669"/>
    <property type="project" value="InterPro"/>
</dbReference>
<dbReference type="InterPro" id="IPR000092">
    <property type="entry name" value="Polyprenyl_synt"/>
</dbReference>
<reference evidence="7 8" key="1">
    <citation type="journal article" date="2019" name="Genome Biol. Evol.">
        <title>Day and night: Metabolic profiles and evolutionary relationships of six axenic non-marine cyanobacteria.</title>
        <authorList>
            <person name="Will S.E."/>
            <person name="Henke P."/>
            <person name="Boedeker C."/>
            <person name="Huang S."/>
            <person name="Brinkmann H."/>
            <person name="Rohde M."/>
            <person name="Jarek M."/>
            <person name="Friedl T."/>
            <person name="Seufert S."/>
            <person name="Schumacher M."/>
            <person name="Overmann J."/>
            <person name="Neumann-Schaal M."/>
            <person name="Petersen J."/>
        </authorList>
    </citation>
    <scope>NUCLEOTIDE SEQUENCE [LARGE SCALE GENOMIC DNA]</scope>
    <source>
        <strain evidence="7 8">SAG 1403-4b</strain>
    </source>
</reference>
<dbReference type="AlphaFoldDB" id="A0A433UQL3"/>
<dbReference type="PANTHER" id="PTHR12001">
    <property type="entry name" value="GERANYLGERANYL PYROPHOSPHATE SYNTHASE"/>
    <property type="match status" value="1"/>
</dbReference>
<comment type="cofactor">
    <cofactor evidence="1">
        <name>Mg(2+)</name>
        <dbReference type="ChEBI" id="CHEBI:18420"/>
    </cofactor>
</comment>
<comment type="caution">
    <text evidence="7">The sequence shown here is derived from an EMBL/GenBank/DDBJ whole genome shotgun (WGS) entry which is preliminary data.</text>
</comment>
<evidence type="ECO:0000313" key="8">
    <source>
        <dbReference type="Proteomes" id="UP000276103"/>
    </source>
</evidence>
<organism evidence="7 8">
    <name type="scientific">Trichormus variabilis SAG 1403-4b</name>
    <dbReference type="NCBI Taxonomy" id="447716"/>
    <lineage>
        <taxon>Bacteria</taxon>
        <taxon>Bacillati</taxon>
        <taxon>Cyanobacteriota</taxon>
        <taxon>Cyanophyceae</taxon>
        <taxon>Nostocales</taxon>
        <taxon>Nostocaceae</taxon>
        <taxon>Trichormus</taxon>
    </lineage>
</organism>
<evidence type="ECO:0000256" key="2">
    <source>
        <dbReference type="ARBA" id="ARBA00006706"/>
    </source>
</evidence>
<dbReference type="Gene3D" id="1.10.600.10">
    <property type="entry name" value="Farnesyl Diphosphate Synthase"/>
    <property type="match status" value="1"/>
</dbReference>
<keyword evidence="3 6" id="KW-0808">Transferase</keyword>
<dbReference type="Proteomes" id="UP000276103">
    <property type="component" value="Unassembled WGS sequence"/>
</dbReference>
<dbReference type="GO" id="GO:0004659">
    <property type="term" value="F:prenyltransferase activity"/>
    <property type="evidence" value="ECO:0007669"/>
    <property type="project" value="InterPro"/>
</dbReference>
<accession>A0A433UQL3</accession>
<evidence type="ECO:0000313" key="7">
    <source>
        <dbReference type="EMBL" id="RUS96126.1"/>
    </source>
</evidence>
<evidence type="ECO:0000256" key="5">
    <source>
        <dbReference type="ARBA" id="ARBA00022842"/>
    </source>
</evidence>
<evidence type="ECO:0000256" key="4">
    <source>
        <dbReference type="ARBA" id="ARBA00022723"/>
    </source>
</evidence>
<dbReference type="CDD" id="cd00867">
    <property type="entry name" value="Trans_IPPS"/>
    <property type="match status" value="1"/>
</dbReference>
<dbReference type="RefSeq" id="WP_127054705.1">
    <property type="nucleotide sequence ID" value="NZ_RSCM01000008.1"/>
</dbReference>
<evidence type="ECO:0000256" key="3">
    <source>
        <dbReference type="ARBA" id="ARBA00022679"/>
    </source>
</evidence>
<dbReference type="Pfam" id="PF00348">
    <property type="entry name" value="polyprenyl_synt"/>
    <property type="match status" value="1"/>
</dbReference>
<evidence type="ECO:0000256" key="1">
    <source>
        <dbReference type="ARBA" id="ARBA00001946"/>
    </source>
</evidence>
<keyword evidence="8" id="KW-1185">Reference proteome</keyword>